<keyword evidence="11" id="KW-1185">Reference proteome</keyword>
<comment type="caution">
    <text evidence="10">The sequence shown here is derived from an EMBL/GenBank/DDBJ whole genome shotgun (WGS) entry which is preliminary data.</text>
</comment>
<evidence type="ECO:0000256" key="5">
    <source>
        <dbReference type="ARBA" id="ARBA00023002"/>
    </source>
</evidence>
<evidence type="ECO:0000259" key="9">
    <source>
        <dbReference type="PROSITE" id="PS51296"/>
    </source>
</evidence>
<dbReference type="PROSITE" id="PS51296">
    <property type="entry name" value="RIESKE"/>
    <property type="match status" value="1"/>
</dbReference>
<evidence type="ECO:0000256" key="4">
    <source>
        <dbReference type="ARBA" id="ARBA00022723"/>
    </source>
</evidence>
<comment type="similarity">
    <text evidence="2">Belongs to the bacterial ring-hydroxylating dioxygenase alpha subunit family.</text>
</comment>
<sequence length="425" mass="47786">MTTTAPTKERRRVMSEEAVITAGCGQHAGEGSEWTVLRRESHNNLRRRTIAHIKARTTDLAEAPMTVSTAVYTDPVRFEEEKRVLFRERPVLAALTGDLPEPGDTFLFDEVGPPILLVRNKAGKVNAFLNMCTHRAAKLVTECKRRNRMSCKFHGWTFDLDGKAVGVPGAEGFKGIDMAQRNLIPVPVAEWHGLIFVRAVPNGEPIDVEAHLGKDFARELAHLELEKARPMKTTRIDVNSNWKYALDTYGEGYHFATLHPSTIGALALSNIMTYDNYGPNHRMAMPRAEFMDYADQPEAEWPDTNYGGLYYIFPNVVINCNNIPGGKQFYGMSRLFPGETVDQATTLITTYKPGHMQHIPETEPWTEMHDFIHKVVGTEDYSVSRDGQRNMSYAPADFKPVLGANEIALQNIHRNIEAMLDAARK</sequence>
<evidence type="ECO:0000313" key="11">
    <source>
        <dbReference type="Proteomes" id="UP000623795"/>
    </source>
</evidence>
<gene>
    <name evidence="10" type="ORF">GPA22_01850</name>
</gene>
<dbReference type="PANTHER" id="PTHR43756:SF5">
    <property type="entry name" value="CHOLINE MONOOXYGENASE, CHLOROPLASTIC"/>
    <property type="match status" value="1"/>
</dbReference>
<keyword evidence="3" id="KW-0001">2Fe-2S</keyword>
<evidence type="ECO:0000256" key="6">
    <source>
        <dbReference type="ARBA" id="ARBA00023004"/>
    </source>
</evidence>
<dbReference type="Pfam" id="PF00355">
    <property type="entry name" value="Rieske"/>
    <property type="match status" value="1"/>
</dbReference>
<keyword evidence="8" id="KW-0520">NAD</keyword>
<dbReference type="Gene3D" id="2.102.10.10">
    <property type="entry name" value="Rieske [2Fe-2S] iron-sulphur domain"/>
    <property type="match status" value="1"/>
</dbReference>
<dbReference type="CDD" id="cd03469">
    <property type="entry name" value="Rieske_RO_Alpha_N"/>
    <property type="match status" value="1"/>
</dbReference>
<dbReference type="SUPFAM" id="SSF55961">
    <property type="entry name" value="Bet v1-like"/>
    <property type="match status" value="1"/>
</dbReference>
<dbReference type="SUPFAM" id="SSF50022">
    <property type="entry name" value="ISP domain"/>
    <property type="match status" value="1"/>
</dbReference>
<name>A0ABX1PSZ9_9RHOO</name>
<organism evidence="10 11">
    <name type="scientific">Aromatoleum toluvorans</name>
    <dbReference type="NCBI Taxonomy" id="92002"/>
    <lineage>
        <taxon>Bacteria</taxon>
        <taxon>Pseudomonadati</taxon>
        <taxon>Pseudomonadota</taxon>
        <taxon>Betaproteobacteria</taxon>
        <taxon>Rhodocyclales</taxon>
        <taxon>Rhodocyclaceae</taxon>
        <taxon>Aromatoleum</taxon>
    </lineage>
</organism>
<evidence type="ECO:0000256" key="2">
    <source>
        <dbReference type="ARBA" id="ARBA00008751"/>
    </source>
</evidence>
<feature type="domain" description="Rieske" evidence="9">
    <location>
        <begin position="92"/>
        <end position="197"/>
    </location>
</feature>
<dbReference type="InterPro" id="IPR001663">
    <property type="entry name" value="Rng_hydr_dOase-A"/>
</dbReference>
<dbReference type="InterPro" id="IPR036922">
    <property type="entry name" value="Rieske_2Fe-2S_sf"/>
</dbReference>
<dbReference type="InterPro" id="IPR015881">
    <property type="entry name" value="ARHD_Rieske_2Fe_2S"/>
</dbReference>
<comment type="cofactor">
    <cofactor evidence="1">
        <name>Fe cation</name>
        <dbReference type="ChEBI" id="CHEBI:24875"/>
    </cofactor>
</comment>
<dbReference type="Proteomes" id="UP000623795">
    <property type="component" value="Unassembled WGS sequence"/>
</dbReference>
<keyword evidence="6" id="KW-0408">Iron</keyword>
<dbReference type="EMBL" id="WTVN01000002">
    <property type="protein sequence ID" value="NMG42478.1"/>
    <property type="molecule type" value="Genomic_DNA"/>
</dbReference>
<proteinExistence type="inferred from homology"/>
<evidence type="ECO:0000256" key="3">
    <source>
        <dbReference type="ARBA" id="ARBA00022714"/>
    </source>
</evidence>
<dbReference type="InterPro" id="IPR017941">
    <property type="entry name" value="Rieske_2Fe-2S"/>
</dbReference>
<keyword evidence="4" id="KW-0479">Metal-binding</keyword>
<evidence type="ECO:0000313" key="10">
    <source>
        <dbReference type="EMBL" id="NMG42478.1"/>
    </source>
</evidence>
<protein>
    <submittedName>
        <fullName evidence="10">Rieske 2Fe-2S domain-containing protein</fullName>
    </submittedName>
</protein>
<dbReference type="PROSITE" id="PS00570">
    <property type="entry name" value="RING_HYDROXYL_ALPHA"/>
    <property type="match status" value="1"/>
</dbReference>
<evidence type="ECO:0000256" key="1">
    <source>
        <dbReference type="ARBA" id="ARBA00001962"/>
    </source>
</evidence>
<dbReference type="Gene3D" id="3.90.380.10">
    <property type="entry name" value="Naphthalene 1,2-dioxygenase Alpha Subunit, Chain A, domain 1"/>
    <property type="match status" value="1"/>
</dbReference>
<evidence type="ECO:0000256" key="7">
    <source>
        <dbReference type="ARBA" id="ARBA00023014"/>
    </source>
</evidence>
<dbReference type="InterPro" id="IPR015879">
    <property type="entry name" value="Ring_hydroxy_dOase_asu_C_dom"/>
</dbReference>
<reference evidence="10 11" key="1">
    <citation type="submission" date="2019-12" db="EMBL/GenBank/DDBJ databases">
        <title>Comparative genomics gives insights into the taxonomy of the Azoarcus-Aromatoleum group and reveals separate origins of nif in the plant-associated Azoarcus and non-plant-associated Aromatoleum sub-groups.</title>
        <authorList>
            <person name="Lafos M."/>
            <person name="Maluk M."/>
            <person name="Batista M."/>
            <person name="Junghare M."/>
            <person name="Carmona M."/>
            <person name="Faoro H."/>
            <person name="Cruz L.M."/>
            <person name="Battistoni F."/>
            <person name="De Souza E."/>
            <person name="Pedrosa F."/>
            <person name="Chen W.-M."/>
            <person name="Poole P.S."/>
            <person name="Dixon R.A."/>
            <person name="James E.K."/>
        </authorList>
    </citation>
    <scope>NUCLEOTIDE SEQUENCE [LARGE SCALE GENOMIC DNA]</scope>
    <source>
        <strain evidence="10 11">Td21</strain>
    </source>
</reference>
<dbReference type="PANTHER" id="PTHR43756">
    <property type="entry name" value="CHOLINE MONOOXYGENASE, CHLOROPLASTIC"/>
    <property type="match status" value="1"/>
</dbReference>
<keyword evidence="5" id="KW-0560">Oxidoreductase</keyword>
<keyword evidence="7" id="KW-0411">Iron-sulfur</keyword>
<accession>A0ABX1PSZ9</accession>
<evidence type="ECO:0000256" key="8">
    <source>
        <dbReference type="ARBA" id="ARBA00023027"/>
    </source>
</evidence>
<dbReference type="Pfam" id="PF00848">
    <property type="entry name" value="Ring_hydroxyl_A"/>
    <property type="match status" value="1"/>
</dbReference>